<comment type="similarity">
    <text evidence="1 4">Belongs to the UDP-glycosyltransferase family.</text>
</comment>
<feature type="transmembrane region" description="Helical" evidence="5">
    <location>
        <begin position="476"/>
        <end position="500"/>
    </location>
</feature>
<proteinExistence type="inferred from homology"/>
<gene>
    <name evidence="6" type="ORF">NQ315_011113</name>
</gene>
<evidence type="ECO:0000313" key="6">
    <source>
        <dbReference type="EMBL" id="KAJ8918827.1"/>
    </source>
</evidence>
<comment type="caution">
    <text evidence="6">The sequence shown here is derived from an EMBL/GenBank/DDBJ whole genome shotgun (WGS) entry which is preliminary data.</text>
</comment>
<dbReference type="Pfam" id="PF00201">
    <property type="entry name" value="UDPGT"/>
    <property type="match status" value="1"/>
</dbReference>
<dbReference type="SUPFAM" id="SSF53756">
    <property type="entry name" value="UDP-Glycosyltransferase/glycogen phosphorylase"/>
    <property type="match status" value="1"/>
</dbReference>
<comment type="subcellular location">
    <subcellularLocation>
        <location evidence="5">Membrane</location>
        <topology evidence="5">Single-pass membrane protein</topology>
    </subcellularLocation>
</comment>
<dbReference type="EC" id="2.4.1.17" evidence="5"/>
<dbReference type="FunFam" id="3.40.50.2000:FF:000144">
    <property type="entry name" value="UDP-glucuronosyltransferase"/>
    <property type="match status" value="1"/>
</dbReference>
<protein>
    <recommendedName>
        <fullName evidence="5">UDP-glucuronosyltransferase</fullName>
        <ecNumber evidence="5">2.4.1.17</ecNumber>
    </recommendedName>
</protein>
<keyword evidence="5" id="KW-0812">Transmembrane</keyword>
<dbReference type="CDD" id="cd03784">
    <property type="entry name" value="GT1_Gtf-like"/>
    <property type="match status" value="1"/>
</dbReference>
<dbReference type="FunFam" id="3.40.50.2000:FF:000050">
    <property type="entry name" value="UDP-glucuronosyltransferase"/>
    <property type="match status" value="1"/>
</dbReference>
<dbReference type="InterPro" id="IPR035595">
    <property type="entry name" value="UDP_glycos_trans_CS"/>
</dbReference>
<evidence type="ECO:0000256" key="3">
    <source>
        <dbReference type="ARBA" id="ARBA00022679"/>
    </source>
</evidence>
<dbReference type="PROSITE" id="PS00375">
    <property type="entry name" value="UDPGT"/>
    <property type="match status" value="1"/>
</dbReference>
<dbReference type="Gene3D" id="3.40.50.2000">
    <property type="entry name" value="Glycogen Phosphorylase B"/>
    <property type="match status" value="2"/>
</dbReference>
<keyword evidence="7" id="KW-1185">Reference proteome</keyword>
<evidence type="ECO:0000313" key="7">
    <source>
        <dbReference type="Proteomes" id="UP001159042"/>
    </source>
</evidence>
<keyword evidence="5" id="KW-0732">Signal</keyword>
<evidence type="ECO:0000256" key="5">
    <source>
        <dbReference type="RuleBase" id="RU362059"/>
    </source>
</evidence>
<dbReference type="PANTHER" id="PTHR48043:SF159">
    <property type="entry name" value="EG:EG0003.4 PROTEIN-RELATED"/>
    <property type="match status" value="1"/>
</dbReference>
<feature type="signal peptide" evidence="5">
    <location>
        <begin position="1"/>
        <end position="18"/>
    </location>
</feature>
<accession>A0AAV8VWR5</accession>
<evidence type="ECO:0000256" key="2">
    <source>
        <dbReference type="ARBA" id="ARBA00022676"/>
    </source>
</evidence>
<evidence type="ECO:0000256" key="1">
    <source>
        <dbReference type="ARBA" id="ARBA00009995"/>
    </source>
</evidence>
<dbReference type="Proteomes" id="UP001159042">
    <property type="component" value="Unassembled WGS sequence"/>
</dbReference>
<keyword evidence="3 4" id="KW-0808">Transferase</keyword>
<dbReference type="AlphaFoldDB" id="A0AAV8VWR5"/>
<keyword evidence="5" id="KW-0472">Membrane</keyword>
<feature type="chain" id="PRO_5043110218" description="UDP-glucuronosyltransferase" evidence="5">
    <location>
        <begin position="19"/>
        <end position="519"/>
    </location>
</feature>
<keyword evidence="5" id="KW-1133">Transmembrane helix</keyword>
<dbReference type="PANTHER" id="PTHR48043">
    <property type="entry name" value="EG:EG0003.4 PROTEIN-RELATED"/>
    <property type="match status" value="1"/>
</dbReference>
<name>A0AAV8VWR5_9CUCU</name>
<dbReference type="EMBL" id="JANEYG010000022">
    <property type="protein sequence ID" value="KAJ8918827.1"/>
    <property type="molecule type" value="Genomic_DNA"/>
</dbReference>
<keyword evidence="2 4" id="KW-0328">Glycosyltransferase</keyword>
<reference evidence="6 7" key="1">
    <citation type="journal article" date="2023" name="Insect Mol. Biol.">
        <title>Genome sequencing provides insights into the evolution of gene families encoding plant cell wall-degrading enzymes in longhorned beetles.</title>
        <authorList>
            <person name="Shin N.R."/>
            <person name="Okamura Y."/>
            <person name="Kirsch R."/>
            <person name="Pauchet Y."/>
        </authorList>
    </citation>
    <scope>NUCLEOTIDE SEQUENCE [LARGE SCALE GENOMIC DNA]</scope>
    <source>
        <strain evidence="6">EAD_L_NR</strain>
    </source>
</reference>
<sequence>MKSVVLFIALALACVVQCSKILVVFPMAAPSHYILGNALARGLAEAGHDVTMVSPFEEKNPPKKGKYRDVVLTGLLEEMRSNRNTNLPKFFELDKMNPFFSIVMINVMGDQISKSTMKHPNFQKLLKSNEQFDVVIIEQFLDDALKVLAYHYKAPLILLSTIGANAWVNNLVGNPAPLSYVPDVFLSYSSNMTFKQRLVNWLFTVAAELNRHLFYFPAQNKILKEHYPDAPDLSEINYNVSLVLLNSHESVNQAVPHVPNMIDIGGYHVNAPKELPKDLKDFMDSAKEGVVYFSLGSNIQPSQMTEDTRKAILGALGKIKQKVLWKWDEDTLPGKPDNVKISKWFPQQDVLAHPNIRLFITHGGLLSTTETIYHGVPILAFPVFGDQKMNAARAEMNGFGLTLYFSELTEERITDALNKLLNNPQYRENARRRSKLMHDRPVKPLDLAIYWTEFVIRHRGAPHLKVAGADLPLYKYLLLDVISFVILISISSVIVVCFVIKKICSKVCFRKNTKKLKKN</sequence>
<comment type="catalytic activity">
    <reaction evidence="5">
        <text>glucuronate acceptor + UDP-alpha-D-glucuronate = acceptor beta-D-glucuronoside + UDP + H(+)</text>
        <dbReference type="Rhea" id="RHEA:21032"/>
        <dbReference type="ChEBI" id="CHEBI:15378"/>
        <dbReference type="ChEBI" id="CHEBI:58052"/>
        <dbReference type="ChEBI" id="CHEBI:58223"/>
        <dbReference type="ChEBI" id="CHEBI:132367"/>
        <dbReference type="ChEBI" id="CHEBI:132368"/>
        <dbReference type="EC" id="2.4.1.17"/>
    </reaction>
</comment>
<organism evidence="6 7">
    <name type="scientific">Exocentrus adspersus</name>
    <dbReference type="NCBI Taxonomy" id="1586481"/>
    <lineage>
        <taxon>Eukaryota</taxon>
        <taxon>Metazoa</taxon>
        <taxon>Ecdysozoa</taxon>
        <taxon>Arthropoda</taxon>
        <taxon>Hexapoda</taxon>
        <taxon>Insecta</taxon>
        <taxon>Pterygota</taxon>
        <taxon>Neoptera</taxon>
        <taxon>Endopterygota</taxon>
        <taxon>Coleoptera</taxon>
        <taxon>Polyphaga</taxon>
        <taxon>Cucujiformia</taxon>
        <taxon>Chrysomeloidea</taxon>
        <taxon>Cerambycidae</taxon>
        <taxon>Lamiinae</taxon>
        <taxon>Acanthocinini</taxon>
        <taxon>Exocentrus</taxon>
    </lineage>
</organism>
<dbReference type="InterPro" id="IPR002213">
    <property type="entry name" value="UDP_glucos_trans"/>
</dbReference>
<dbReference type="GO" id="GO:0015020">
    <property type="term" value="F:glucuronosyltransferase activity"/>
    <property type="evidence" value="ECO:0007669"/>
    <property type="project" value="UniProtKB-EC"/>
</dbReference>
<dbReference type="InterPro" id="IPR050271">
    <property type="entry name" value="UDP-glycosyltransferase"/>
</dbReference>
<dbReference type="GO" id="GO:0016020">
    <property type="term" value="C:membrane"/>
    <property type="evidence" value="ECO:0007669"/>
    <property type="project" value="UniProtKB-SubCell"/>
</dbReference>
<evidence type="ECO:0000256" key="4">
    <source>
        <dbReference type="RuleBase" id="RU003718"/>
    </source>
</evidence>